<dbReference type="CDD" id="cd00037">
    <property type="entry name" value="CLECT"/>
    <property type="match status" value="1"/>
</dbReference>
<feature type="chain" id="PRO_5040807856" evidence="1">
    <location>
        <begin position="24"/>
        <end position="176"/>
    </location>
</feature>
<evidence type="ECO:0000256" key="1">
    <source>
        <dbReference type="SAM" id="SignalP"/>
    </source>
</evidence>
<proteinExistence type="predicted"/>
<reference evidence="4" key="1">
    <citation type="submission" date="2025-08" db="UniProtKB">
        <authorList>
            <consortium name="RefSeq"/>
        </authorList>
    </citation>
    <scope>IDENTIFICATION</scope>
</reference>
<feature type="signal peptide" evidence="1">
    <location>
        <begin position="1"/>
        <end position="23"/>
    </location>
</feature>
<accession>A0A9W3B0U2</accession>
<dbReference type="Pfam" id="PF00059">
    <property type="entry name" value="Lectin_C"/>
    <property type="match status" value="1"/>
</dbReference>
<dbReference type="Gene3D" id="3.10.100.10">
    <property type="entry name" value="Mannose-Binding Protein A, subunit A"/>
    <property type="match status" value="1"/>
</dbReference>
<dbReference type="AlphaFoldDB" id="A0A9W3B0U2"/>
<dbReference type="PANTHER" id="PTHR22801:SF63">
    <property type="entry name" value="C-TYPE LECTIN DOMAIN-CONTAINING PROTEIN"/>
    <property type="match status" value="1"/>
</dbReference>
<dbReference type="InterPro" id="IPR001304">
    <property type="entry name" value="C-type_lectin-like"/>
</dbReference>
<dbReference type="OrthoDB" id="6162675at2759"/>
<dbReference type="SUPFAM" id="SSF56436">
    <property type="entry name" value="C-type lectin-like"/>
    <property type="match status" value="1"/>
</dbReference>
<dbReference type="SMART" id="SM00034">
    <property type="entry name" value="CLECT"/>
    <property type="match status" value="1"/>
</dbReference>
<dbReference type="Proteomes" id="UP001165740">
    <property type="component" value="Chromosome 7"/>
</dbReference>
<dbReference type="RefSeq" id="XP_055893068.1">
    <property type="nucleotide sequence ID" value="XM_056037093.1"/>
</dbReference>
<keyword evidence="1" id="KW-0732">Signal</keyword>
<dbReference type="PROSITE" id="PS50041">
    <property type="entry name" value="C_TYPE_LECTIN_2"/>
    <property type="match status" value="1"/>
</dbReference>
<evidence type="ECO:0000313" key="4">
    <source>
        <dbReference type="RefSeq" id="XP_055893068.1"/>
    </source>
</evidence>
<evidence type="ECO:0000313" key="3">
    <source>
        <dbReference type="Proteomes" id="UP001165740"/>
    </source>
</evidence>
<gene>
    <name evidence="4" type="primary">LOC106051144</name>
</gene>
<feature type="domain" description="C-type lectin" evidence="2">
    <location>
        <begin position="56"/>
        <end position="172"/>
    </location>
</feature>
<dbReference type="InterPro" id="IPR016186">
    <property type="entry name" value="C-type_lectin-like/link_sf"/>
</dbReference>
<sequence>MSSLCSEHVTWLAILLFVVVVQGQDTSSNPTDKKWMEACQKSPEFKIEKNAAVRMCLFWSKDTTTFAGAKASCRAKGARLGVFKGEAKMEILFRQRKIWYRNIWIGLDDQNIEGVFVWHDGTTLDPMDYYPLYFNRPNPNNHKNMQHCVYLWTEGNKLDDGLCGIRCYYVCEKVIT</sequence>
<organism evidence="3 4">
    <name type="scientific">Biomphalaria glabrata</name>
    <name type="common">Bloodfluke planorb</name>
    <name type="synonym">Freshwater snail</name>
    <dbReference type="NCBI Taxonomy" id="6526"/>
    <lineage>
        <taxon>Eukaryota</taxon>
        <taxon>Metazoa</taxon>
        <taxon>Spiralia</taxon>
        <taxon>Lophotrochozoa</taxon>
        <taxon>Mollusca</taxon>
        <taxon>Gastropoda</taxon>
        <taxon>Heterobranchia</taxon>
        <taxon>Euthyneura</taxon>
        <taxon>Panpulmonata</taxon>
        <taxon>Hygrophila</taxon>
        <taxon>Lymnaeoidea</taxon>
        <taxon>Planorbidae</taxon>
        <taxon>Biomphalaria</taxon>
    </lineage>
</organism>
<dbReference type="GeneID" id="106051144"/>
<dbReference type="InterPro" id="IPR016187">
    <property type="entry name" value="CTDL_fold"/>
</dbReference>
<dbReference type="InterPro" id="IPR050801">
    <property type="entry name" value="Ca-Dep_Lectins_ImmuneDev"/>
</dbReference>
<keyword evidence="3" id="KW-1185">Reference proteome</keyword>
<protein>
    <submittedName>
        <fullName evidence="4">Hepatic lectin-like</fullName>
    </submittedName>
</protein>
<evidence type="ECO:0000259" key="2">
    <source>
        <dbReference type="PROSITE" id="PS50041"/>
    </source>
</evidence>
<dbReference type="PANTHER" id="PTHR22801">
    <property type="entry name" value="LITHOSTATHINE"/>
    <property type="match status" value="1"/>
</dbReference>
<name>A0A9W3B0U2_BIOGL</name>